<dbReference type="Proteomes" id="UP001152797">
    <property type="component" value="Unassembled WGS sequence"/>
</dbReference>
<dbReference type="InterPro" id="IPR029055">
    <property type="entry name" value="Ntn_hydrolases_N"/>
</dbReference>
<protein>
    <submittedName>
        <fullName evidence="2">Glutathione hydrolase-like YwrD proenzyme (Putative gamma-glutamyltransferase YwrD) [Cleaved into: Glutathione hydrolase-like YwrD large chain Glutathione hydrolase-like YwrD small chain]</fullName>
    </submittedName>
</protein>
<dbReference type="Gene3D" id="1.10.246.130">
    <property type="match status" value="1"/>
</dbReference>
<keyword evidence="2" id="KW-0378">Hydrolase</keyword>
<proteinExistence type="predicted"/>
<reference evidence="1" key="1">
    <citation type="submission" date="2022-10" db="EMBL/GenBank/DDBJ databases">
        <authorList>
            <person name="Chen Y."/>
            <person name="Dougan E. K."/>
            <person name="Chan C."/>
            <person name="Rhodes N."/>
            <person name="Thang M."/>
        </authorList>
    </citation>
    <scope>NUCLEOTIDE SEQUENCE</scope>
</reference>
<organism evidence="1">
    <name type="scientific">Cladocopium goreaui</name>
    <dbReference type="NCBI Taxonomy" id="2562237"/>
    <lineage>
        <taxon>Eukaryota</taxon>
        <taxon>Sar</taxon>
        <taxon>Alveolata</taxon>
        <taxon>Dinophyceae</taxon>
        <taxon>Suessiales</taxon>
        <taxon>Symbiodiniaceae</taxon>
        <taxon>Cladocopium</taxon>
    </lineage>
</organism>
<accession>A0A9P1BW44</accession>
<evidence type="ECO:0000313" key="3">
    <source>
        <dbReference type="Proteomes" id="UP001152797"/>
    </source>
</evidence>
<dbReference type="AlphaFoldDB" id="A0A9P1BW44"/>
<keyword evidence="3" id="KW-1185">Reference proteome</keyword>
<sequence length="359" mass="38004">MPGLDAPPSHLVHPGRTYAADAKLCVRLRCMSPLFAPMEPGAFGFRSRRAPVYGARGMVATSQPLASEAGLRILQEGGTAADACVAAAAALNVTEPCNTGLGGDAFALFYEAKTKKESVGRTVDSLRGSELNPLSALCVTVPGSAAAWEAAIQRWGVKTLREVLTPAIELAEEGFPVSEGAAQIWKHSEDLLRRAAKGGSTPYLPDGRTPRAGKVFRNPDLARTMRLLGEKGAKEGFYTGRVAEEIVKALASRGGVMTVEDLAAHCSSFVEPISTCFRGKYRLYECPPPTQGVTALMALNLLEQVPVLPRLSTAAIHAQSEALRFAFADALQFCADPAAGAGVAGLLDKDRAAARWKQL</sequence>
<dbReference type="EMBL" id="CAMXCT030000563">
    <property type="protein sequence ID" value="CAL4767848.1"/>
    <property type="molecule type" value="Genomic_DNA"/>
</dbReference>
<dbReference type="SUPFAM" id="SSF56235">
    <property type="entry name" value="N-terminal nucleophile aminohydrolases (Ntn hydrolases)"/>
    <property type="match status" value="1"/>
</dbReference>
<dbReference type="InterPro" id="IPR052896">
    <property type="entry name" value="GGT-like_enzyme"/>
</dbReference>
<dbReference type="InterPro" id="IPR043138">
    <property type="entry name" value="GGT_lsub"/>
</dbReference>
<dbReference type="PANTHER" id="PTHR43881">
    <property type="entry name" value="GAMMA-GLUTAMYLTRANSPEPTIDASE (AFU_ORTHOLOGUE AFUA_4G13580)"/>
    <property type="match status" value="1"/>
</dbReference>
<reference evidence="2 3" key="2">
    <citation type="submission" date="2024-05" db="EMBL/GenBank/DDBJ databases">
        <authorList>
            <person name="Chen Y."/>
            <person name="Shah S."/>
            <person name="Dougan E. K."/>
            <person name="Thang M."/>
            <person name="Chan C."/>
        </authorList>
    </citation>
    <scope>NUCLEOTIDE SEQUENCE [LARGE SCALE GENOMIC DNA]</scope>
</reference>
<comment type="caution">
    <text evidence="1">The sequence shown here is derived from an EMBL/GenBank/DDBJ whole genome shotgun (WGS) entry which is preliminary data.</text>
</comment>
<dbReference type="OrthoDB" id="444866at2759"/>
<dbReference type="GO" id="GO:0016787">
    <property type="term" value="F:hydrolase activity"/>
    <property type="evidence" value="ECO:0007669"/>
    <property type="project" value="UniProtKB-KW"/>
</dbReference>
<dbReference type="EMBL" id="CAMXCT010000563">
    <property type="protein sequence ID" value="CAI3980536.1"/>
    <property type="molecule type" value="Genomic_DNA"/>
</dbReference>
<evidence type="ECO:0000313" key="1">
    <source>
        <dbReference type="EMBL" id="CAI3980536.1"/>
    </source>
</evidence>
<dbReference type="PRINTS" id="PR01210">
    <property type="entry name" value="GGTRANSPTASE"/>
</dbReference>
<evidence type="ECO:0000313" key="2">
    <source>
        <dbReference type="EMBL" id="CAL4767848.1"/>
    </source>
</evidence>
<name>A0A9P1BW44_9DINO</name>
<gene>
    <name evidence="1" type="ORF">C1SCF055_LOCUS8402</name>
</gene>
<dbReference type="EMBL" id="CAMXCT020000563">
    <property type="protein sequence ID" value="CAL1133911.1"/>
    <property type="molecule type" value="Genomic_DNA"/>
</dbReference>
<dbReference type="PANTHER" id="PTHR43881:SF1">
    <property type="entry name" value="GAMMA-GLUTAMYLTRANSPEPTIDASE (AFU_ORTHOLOGUE AFUA_4G13580)"/>
    <property type="match status" value="1"/>
</dbReference>
<dbReference type="Pfam" id="PF01019">
    <property type="entry name" value="G_glu_transpept"/>
    <property type="match status" value="1"/>
</dbReference>